<feature type="compositionally biased region" description="Low complexity" evidence="8">
    <location>
        <begin position="562"/>
        <end position="573"/>
    </location>
</feature>
<feature type="compositionally biased region" description="Basic and acidic residues" evidence="8">
    <location>
        <begin position="33"/>
        <end position="44"/>
    </location>
</feature>
<evidence type="ECO:0000256" key="5">
    <source>
        <dbReference type="ARBA" id="ARBA00022833"/>
    </source>
</evidence>
<feature type="compositionally biased region" description="Low complexity" evidence="8">
    <location>
        <begin position="328"/>
        <end position="341"/>
    </location>
</feature>
<feature type="compositionally biased region" description="Basic and acidic residues" evidence="8">
    <location>
        <begin position="544"/>
        <end position="560"/>
    </location>
</feature>
<reference evidence="10 11" key="1">
    <citation type="submission" date="2024-04" db="EMBL/GenBank/DDBJ databases">
        <authorList>
            <person name="Fracassetti M."/>
        </authorList>
    </citation>
    <scope>NUCLEOTIDE SEQUENCE [LARGE SCALE GENOMIC DNA]</scope>
</reference>
<evidence type="ECO:0000256" key="1">
    <source>
        <dbReference type="ARBA" id="ARBA00004642"/>
    </source>
</evidence>
<dbReference type="Proteomes" id="UP001497516">
    <property type="component" value="Chromosome 8"/>
</dbReference>
<dbReference type="PANTHER" id="PTHR13316:SF0">
    <property type="entry name" value="ZINC FINGER CCHC DOMAIN-CONTAINING PROTEIN 8"/>
    <property type="match status" value="1"/>
</dbReference>
<comment type="subcellular location">
    <subcellularLocation>
        <location evidence="1">Nucleus</location>
        <location evidence="1">Nucleoplasm</location>
    </subcellularLocation>
</comment>
<evidence type="ECO:0000313" key="10">
    <source>
        <dbReference type="EMBL" id="CAL1405430.1"/>
    </source>
</evidence>
<evidence type="ECO:0000313" key="11">
    <source>
        <dbReference type="Proteomes" id="UP001497516"/>
    </source>
</evidence>
<sequence length="602" mass="66955">MEPGEISDSPDRCNLDSTSQANELDLQPSCDDFQSHDFGGKEDATNRENLCVSGGNVGAEASTEHAAGGTSIGIEGGSGCDKFVNSGDNVETHNGQVTENMNGQVNDETEVDMDLVDSPVHVNIQVTEVFSVEEKVSSMLNGESGSLDVPLETLKARSGVKRARTTYEQQQPSVQVMYNSLTRASKIKLEELLQQWSEWHTTNSLYLDSDEALESGEETYFPAIRTGMDKSCTVSFCIDDRTRDEQTNGVMPLDSNSVPLYDRGFVLGLTTSDGTNNAERGLEIFGDPARCFNCGAYNHALRECTKPRDAAAVNSARKQHMAKRNQNSHSRSSIRYYQSSSGGKYDGLKPGVLDAETRRLLGIGELDPPPWLNRMRELGYPPGYLDADDEEQPSGITIFGEEEAMVVSEEQEEGEIITGNNIPEPPREPPRKMNKTIEFPGINAPIPENADEKLWAAGGPSSSSSDTIIKNRPSQRSDHSGGRYYHSSEQRWPRRSFMDDDGPPGVDPVSNPSMSSYPPRHGSYRASQYGLDSPRELMPSFARSHSDREMRSPPRYEDSFGSHSSYHHSYQSRYEYEADDRWDGRSRDRPSDYEFEDHKSRR</sequence>
<feature type="compositionally biased region" description="Basic and acidic residues" evidence="8">
    <location>
        <begin position="475"/>
        <end position="498"/>
    </location>
</feature>
<dbReference type="GO" id="GO:0005654">
    <property type="term" value="C:nucleoplasm"/>
    <property type="evidence" value="ECO:0007669"/>
    <property type="project" value="UniProtKB-SubCell"/>
</dbReference>
<keyword evidence="5" id="KW-0862">Zinc</keyword>
<comment type="similarity">
    <text evidence="2">Belongs to the ZCCHC8 family.</text>
</comment>
<accession>A0AAV2G6Q9</accession>
<dbReference type="PANTHER" id="PTHR13316">
    <property type="entry name" value="ZINC FINGER, CCHC DOMAIN CONTAINING 8"/>
    <property type="match status" value="1"/>
</dbReference>
<evidence type="ECO:0000256" key="3">
    <source>
        <dbReference type="ARBA" id="ARBA00022723"/>
    </source>
</evidence>
<organism evidence="10 11">
    <name type="scientific">Linum trigynum</name>
    <dbReference type="NCBI Taxonomy" id="586398"/>
    <lineage>
        <taxon>Eukaryota</taxon>
        <taxon>Viridiplantae</taxon>
        <taxon>Streptophyta</taxon>
        <taxon>Embryophyta</taxon>
        <taxon>Tracheophyta</taxon>
        <taxon>Spermatophyta</taxon>
        <taxon>Magnoliopsida</taxon>
        <taxon>eudicotyledons</taxon>
        <taxon>Gunneridae</taxon>
        <taxon>Pentapetalae</taxon>
        <taxon>rosids</taxon>
        <taxon>fabids</taxon>
        <taxon>Malpighiales</taxon>
        <taxon>Linaceae</taxon>
        <taxon>Linum</taxon>
    </lineage>
</organism>
<dbReference type="AlphaFoldDB" id="A0AAV2G6Q9"/>
<feature type="domain" description="CCHC-type" evidence="9">
    <location>
        <begin position="290"/>
        <end position="306"/>
    </location>
</feature>
<keyword evidence="6" id="KW-0539">Nucleus</keyword>
<feature type="region of interest" description="Disordered" evidence="8">
    <location>
        <begin position="413"/>
        <end position="602"/>
    </location>
</feature>
<feature type="compositionally biased region" description="Basic and acidic residues" evidence="8">
    <location>
        <begin position="574"/>
        <end position="602"/>
    </location>
</feature>
<feature type="region of interest" description="Disordered" evidence="8">
    <location>
        <begin position="1"/>
        <end position="44"/>
    </location>
</feature>
<dbReference type="InterPro" id="IPR052115">
    <property type="entry name" value="NEXT_complex_subunit_ZCCHC8"/>
</dbReference>
<evidence type="ECO:0000256" key="7">
    <source>
        <dbReference type="PROSITE-ProRule" id="PRU00047"/>
    </source>
</evidence>
<feature type="compositionally biased region" description="Polar residues" evidence="8">
    <location>
        <begin position="460"/>
        <end position="474"/>
    </location>
</feature>
<keyword evidence="3" id="KW-0479">Metal-binding</keyword>
<evidence type="ECO:0000259" key="9">
    <source>
        <dbReference type="PROSITE" id="PS50158"/>
    </source>
</evidence>
<evidence type="ECO:0000256" key="6">
    <source>
        <dbReference type="ARBA" id="ARBA00023242"/>
    </source>
</evidence>
<protein>
    <recommendedName>
        <fullName evidence="9">CCHC-type domain-containing protein</fullName>
    </recommendedName>
</protein>
<dbReference type="EMBL" id="OZ034821">
    <property type="protein sequence ID" value="CAL1405430.1"/>
    <property type="molecule type" value="Genomic_DNA"/>
</dbReference>
<evidence type="ECO:0000256" key="8">
    <source>
        <dbReference type="SAM" id="MobiDB-lite"/>
    </source>
</evidence>
<dbReference type="Pfam" id="PF04046">
    <property type="entry name" value="PSP"/>
    <property type="match status" value="1"/>
</dbReference>
<dbReference type="SMART" id="SM00581">
    <property type="entry name" value="PSP"/>
    <property type="match status" value="1"/>
</dbReference>
<dbReference type="GO" id="GO:0008270">
    <property type="term" value="F:zinc ion binding"/>
    <property type="evidence" value="ECO:0007669"/>
    <property type="project" value="UniProtKB-KW"/>
</dbReference>
<proteinExistence type="inferred from homology"/>
<dbReference type="PROSITE" id="PS50158">
    <property type="entry name" value="ZF_CCHC"/>
    <property type="match status" value="1"/>
</dbReference>
<dbReference type="InterPro" id="IPR036875">
    <property type="entry name" value="Znf_CCHC_sf"/>
</dbReference>
<name>A0AAV2G6Q9_9ROSI</name>
<dbReference type="GO" id="GO:0071013">
    <property type="term" value="C:catalytic step 2 spliceosome"/>
    <property type="evidence" value="ECO:0007669"/>
    <property type="project" value="TreeGrafter"/>
</dbReference>
<dbReference type="SUPFAM" id="SSF57756">
    <property type="entry name" value="Retrovirus zinc finger-like domains"/>
    <property type="match status" value="1"/>
</dbReference>
<feature type="region of interest" description="Disordered" evidence="8">
    <location>
        <begin position="318"/>
        <end position="348"/>
    </location>
</feature>
<keyword evidence="4 7" id="KW-0863">Zinc-finger</keyword>
<evidence type="ECO:0000256" key="2">
    <source>
        <dbReference type="ARBA" id="ARBA00007497"/>
    </source>
</evidence>
<dbReference type="InterPro" id="IPR001878">
    <property type="entry name" value="Znf_CCHC"/>
</dbReference>
<gene>
    <name evidence="10" type="ORF">LTRI10_LOCUS45216</name>
</gene>
<dbReference type="GO" id="GO:0003723">
    <property type="term" value="F:RNA binding"/>
    <property type="evidence" value="ECO:0007669"/>
    <property type="project" value="TreeGrafter"/>
</dbReference>
<keyword evidence="11" id="KW-1185">Reference proteome</keyword>
<dbReference type="InterPro" id="IPR006568">
    <property type="entry name" value="PSP_pro-rich"/>
</dbReference>
<evidence type="ECO:0000256" key="4">
    <source>
        <dbReference type="ARBA" id="ARBA00022771"/>
    </source>
</evidence>